<keyword evidence="1" id="KW-0472">Membrane</keyword>
<dbReference type="EMBL" id="MN739518">
    <property type="protein sequence ID" value="QHT10117.1"/>
    <property type="molecule type" value="Genomic_DNA"/>
</dbReference>
<dbReference type="AlphaFoldDB" id="A0A6C0D0S0"/>
<name>A0A6C0D0S0_9ZZZZ</name>
<keyword evidence="1" id="KW-0812">Transmembrane</keyword>
<reference evidence="2" key="1">
    <citation type="journal article" date="2020" name="Nature">
        <title>Giant virus diversity and host interactions through global metagenomics.</title>
        <authorList>
            <person name="Schulz F."/>
            <person name="Roux S."/>
            <person name="Paez-Espino D."/>
            <person name="Jungbluth S."/>
            <person name="Walsh D.A."/>
            <person name="Denef V.J."/>
            <person name="McMahon K.D."/>
            <person name="Konstantinidis K.T."/>
            <person name="Eloe-Fadrosh E.A."/>
            <person name="Kyrpides N.C."/>
            <person name="Woyke T."/>
        </authorList>
    </citation>
    <scope>NUCLEOTIDE SEQUENCE</scope>
    <source>
        <strain evidence="2">GVMAG-M-3300023174-104</strain>
    </source>
</reference>
<feature type="transmembrane region" description="Helical" evidence="1">
    <location>
        <begin position="6"/>
        <end position="24"/>
    </location>
</feature>
<accession>A0A6C0D0S0</accession>
<proteinExistence type="predicted"/>
<keyword evidence="1" id="KW-1133">Transmembrane helix</keyword>
<evidence type="ECO:0000313" key="2">
    <source>
        <dbReference type="EMBL" id="QHT10117.1"/>
    </source>
</evidence>
<evidence type="ECO:0000256" key="1">
    <source>
        <dbReference type="SAM" id="Phobius"/>
    </source>
</evidence>
<organism evidence="2">
    <name type="scientific">viral metagenome</name>
    <dbReference type="NCBI Taxonomy" id="1070528"/>
    <lineage>
        <taxon>unclassified sequences</taxon>
        <taxon>metagenomes</taxon>
        <taxon>organismal metagenomes</taxon>
    </lineage>
</organism>
<protein>
    <submittedName>
        <fullName evidence="2">Uncharacterized protein</fullName>
    </submittedName>
</protein>
<sequence>MRFFSPFYVFLNVGIIYAFPFYTMNPQQLQPRYYEILQNYNAYLNQRRLACITFDFSIQSNTSVVYTFTGISNNTQDLRVIEGLLSYPYLNDNYWRDWPSIPDIHDIPEIPDIPDIPDLPDLSTVAPTSSHSFLETKNVNDITKCWSMSAMDTVPPSSKDQSWCILELDNNTKADWMIVTDSISQMTFALVSDIYNFTLRDIIWEKVNTIFPTTNFRNITGNCPVLDPHDSKTIPKNEKIN</sequence>